<accession>A0A501PJS4</accession>
<organism evidence="2 3">
    <name type="scientific">Emcibacter nanhaiensis</name>
    <dbReference type="NCBI Taxonomy" id="1505037"/>
    <lineage>
        <taxon>Bacteria</taxon>
        <taxon>Pseudomonadati</taxon>
        <taxon>Pseudomonadota</taxon>
        <taxon>Alphaproteobacteria</taxon>
        <taxon>Emcibacterales</taxon>
        <taxon>Emcibacteraceae</taxon>
        <taxon>Emcibacter</taxon>
    </lineage>
</organism>
<dbReference type="EMBL" id="VFIY01000006">
    <property type="protein sequence ID" value="TPD60709.1"/>
    <property type="molecule type" value="Genomic_DNA"/>
</dbReference>
<dbReference type="Pfam" id="PF00561">
    <property type="entry name" value="Abhydrolase_1"/>
    <property type="match status" value="1"/>
</dbReference>
<dbReference type="RefSeq" id="WP_139940348.1">
    <property type="nucleotide sequence ID" value="NZ_JBHSYP010000008.1"/>
</dbReference>
<sequence>MGEVERGAPPVANRADVGNAIELHYHDLGSGPTVIFIHGSGPGASGYSNFKLNYPEFVKAGYRVIVPDLIGYGYSSKPTDQPYSLDLFADTLKGLIDHLGITSCVLVGNSLGGAIALKLAVDFPGLVKGMIMMAPGGIEELPDYFAMPGIQKMMSDFSSGALDFNGMKGLLQLLVHNPKHVTDELVAERLAIVETQPREVLSTMQIPNRADRIPGVKCPVLGFWGMDDQFCPASGAQRYLDNCETVRFTLINKCGHWVMVEYAGLFNRASVEFLQELDLA</sequence>
<evidence type="ECO:0000259" key="1">
    <source>
        <dbReference type="Pfam" id="PF00561"/>
    </source>
</evidence>
<comment type="caution">
    <text evidence="2">The sequence shown here is derived from an EMBL/GenBank/DDBJ whole genome shotgun (WGS) entry which is preliminary data.</text>
</comment>
<gene>
    <name evidence="2" type="ORF">FIV46_08255</name>
</gene>
<keyword evidence="3" id="KW-1185">Reference proteome</keyword>
<dbReference type="PANTHER" id="PTHR43689:SF8">
    <property type="entry name" value="ALPHA_BETA-HYDROLASES SUPERFAMILY PROTEIN"/>
    <property type="match status" value="1"/>
</dbReference>
<protein>
    <submittedName>
        <fullName evidence="2">Alpha/beta fold hydrolase</fullName>
    </submittedName>
</protein>
<dbReference type="AlphaFoldDB" id="A0A501PJS4"/>
<dbReference type="GO" id="GO:0016787">
    <property type="term" value="F:hydrolase activity"/>
    <property type="evidence" value="ECO:0007669"/>
    <property type="project" value="UniProtKB-KW"/>
</dbReference>
<dbReference type="PRINTS" id="PR00111">
    <property type="entry name" value="ABHYDROLASE"/>
</dbReference>
<dbReference type="InterPro" id="IPR000073">
    <property type="entry name" value="AB_hydrolase_1"/>
</dbReference>
<evidence type="ECO:0000313" key="3">
    <source>
        <dbReference type="Proteomes" id="UP000319148"/>
    </source>
</evidence>
<name>A0A501PJS4_9PROT</name>
<dbReference type="SUPFAM" id="SSF53474">
    <property type="entry name" value="alpha/beta-Hydrolases"/>
    <property type="match status" value="1"/>
</dbReference>
<feature type="domain" description="AB hydrolase-1" evidence="1">
    <location>
        <begin position="32"/>
        <end position="145"/>
    </location>
</feature>
<dbReference type="InterPro" id="IPR000639">
    <property type="entry name" value="Epox_hydrolase-like"/>
</dbReference>
<dbReference type="Proteomes" id="UP000319148">
    <property type="component" value="Unassembled WGS sequence"/>
</dbReference>
<proteinExistence type="predicted"/>
<dbReference type="PANTHER" id="PTHR43689">
    <property type="entry name" value="HYDROLASE"/>
    <property type="match status" value="1"/>
</dbReference>
<dbReference type="OrthoDB" id="7267294at2"/>
<dbReference type="InterPro" id="IPR029058">
    <property type="entry name" value="AB_hydrolase_fold"/>
</dbReference>
<dbReference type="PRINTS" id="PR00412">
    <property type="entry name" value="EPOXHYDRLASE"/>
</dbReference>
<evidence type="ECO:0000313" key="2">
    <source>
        <dbReference type="EMBL" id="TPD60709.1"/>
    </source>
</evidence>
<reference evidence="3" key="1">
    <citation type="submission" date="2019-06" db="EMBL/GenBank/DDBJ databases">
        <title>The complete genome of Emcibacter congregatus ZYLT.</title>
        <authorList>
            <person name="Zhao Z."/>
        </authorList>
    </citation>
    <scope>NUCLEOTIDE SEQUENCE [LARGE SCALE GENOMIC DNA]</scope>
    <source>
        <strain evidence="3">MCCC 1A06723</strain>
    </source>
</reference>
<dbReference type="Gene3D" id="3.40.50.1820">
    <property type="entry name" value="alpha/beta hydrolase"/>
    <property type="match status" value="1"/>
</dbReference>
<keyword evidence="2" id="KW-0378">Hydrolase</keyword>